<dbReference type="InterPro" id="IPR039538">
    <property type="entry name" value="BetI_C"/>
</dbReference>
<dbReference type="PANTHER" id="PTHR30055:SF234">
    <property type="entry name" value="HTH-TYPE TRANSCRIPTIONAL REGULATOR BETI"/>
    <property type="match status" value="1"/>
</dbReference>
<dbReference type="Pfam" id="PF13977">
    <property type="entry name" value="TetR_C_6"/>
    <property type="match status" value="1"/>
</dbReference>
<dbReference type="GO" id="GO:0003700">
    <property type="term" value="F:DNA-binding transcription factor activity"/>
    <property type="evidence" value="ECO:0007669"/>
    <property type="project" value="TreeGrafter"/>
</dbReference>
<keyword evidence="4" id="KW-0804">Transcription</keyword>
<name>A0A5P9Q8Y1_9MICO</name>
<evidence type="ECO:0000256" key="1">
    <source>
        <dbReference type="ARBA" id="ARBA00022491"/>
    </source>
</evidence>
<keyword evidence="3 5" id="KW-0238">DNA-binding</keyword>
<organism evidence="7 8">
    <name type="scientific">Luteimicrobium xylanilyticum</name>
    <dbReference type="NCBI Taxonomy" id="1133546"/>
    <lineage>
        <taxon>Bacteria</taxon>
        <taxon>Bacillati</taxon>
        <taxon>Actinomycetota</taxon>
        <taxon>Actinomycetes</taxon>
        <taxon>Micrococcales</taxon>
        <taxon>Luteimicrobium</taxon>
    </lineage>
</organism>
<dbReference type="PANTHER" id="PTHR30055">
    <property type="entry name" value="HTH-TYPE TRANSCRIPTIONAL REGULATOR RUTR"/>
    <property type="match status" value="1"/>
</dbReference>
<evidence type="ECO:0000259" key="6">
    <source>
        <dbReference type="PROSITE" id="PS50977"/>
    </source>
</evidence>
<dbReference type="KEGG" id="lxl:KDY119_01109"/>
<dbReference type="PROSITE" id="PS50977">
    <property type="entry name" value="HTH_TETR_2"/>
    <property type="match status" value="1"/>
</dbReference>
<protein>
    <recommendedName>
        <fullName evidence="6">HTH tetR-type domain-containing protein</fullName>
    </recommendedName>
</protein>
<dbReference type="Pfam" id="PF00440">
    <property type="entry name" value="TetR_N"/>
    <property type="match status" value="1"/>
</dbReference>
<dbReference type="InterPro" id="IPR050109">
    <property type="entry name" value="HTH-type_TetR-like_transc_reg"/>
</dbReference>
<dbReference type="InterPro" id="IPR009057">
    <property type="entry name" value="Homeodomain-like_sf"/>
</dbReference>
<evidence type="ECO:0000313" key="8">
    <source>
        <dbReference type="Proteomes" id="UP000326702"/>
    </source>
</evidence>
<dbReference type="Gene3D" id="1.10.357.10">
    <property type="entry name" value="Tetracycline Repressor, domain 2"/>
    <property type="match status" value="1"/>
</dbReference>
<dbReference type="SUPFAM" id="SSF48498">
    <property type="entry name" value="Tetracyclin repressor-like, C-terminal domain"/>
    <property type="match status" value="1"/>
</dbReference>
<dbReference type="InterPro" id="IPR036271">
    <property type="entry name" value="Tet_transcr_reg_TetR-rel_C_sf"/>
</dbReference>
<proteinExistence type="predicted"/>
<dbReference type="GO" id="GO:0000976">
    <property type="term" value="F:transcription cis-regulatory region binding"/>
    <property type="evidence" value="ECO:0007669"/>
    <property type="project" value="TreeGrafter"/>
</dbReference>
<keyword evidence="8" id="KW-1185">Reference proteome</keyword>
<keyword evidence="1" id="KW-0678">Repressor</keyword>
<dbReference type="Proteomes" id="UP000326702">
    <property type="component" value="Chromosome"/>
</dbReference>
<keyword evidence="2" id="KW-0805">Transcription regulation</keyword>
<dbReference type="SUPFAM" id="SSF46689">
    <property type="entry name" value="Homeodomain-like"/>
    <property type="match status" value="1"/>
</dbReference>
<evidence type="ECO:0000313" key="7">
    <source>
        <dbReference type="EMBL" id="QFU97610.1"/>
    </source>
</evidence>
<dbReference type="EMBL" id="CP045529">
    <property type="protein sequence ID" value="QFU97610.1"/>
    <property type="molecule type" value="Genomic_DNA"/>
</dbReference>
<feature type="DNA-binding region" description="H-T-H motif" evidence="5">
    <location>
        <begin position="27"/>
        <end position="46"/>
    </location>
</feature>
<gene>
    <name evidence="7" type="ORF">KDY119_01109</name>
</gene>
<evidence type="ECO:0000256" key="5">
    <source>
        <dbReference type="PROSITE-ProRule" id="PRU00335"/>
    </source>
</evidence>
<accession>A0A5P9Q8Y1</accession>
<dbReference type="InterPro" id="IPR001647">
    <property type="entry name" value="HTH_TetR"/>
</dbReference>
<dbReference type="AlphaFoldDB" id="A0A5P9Q8Y1"/>
<evidence type="ECO:0000256" key="3">
    <source>
        <dbReference type="ARBA" id="ARBA00023125"/>
    </source>
</evidence>
<evidence type="ECO:0000256" key="2">
    <source>
        <dbReference type="ARBA" id="ARBA00023015"/>
    </source>
</evidence>
<evidence type="ECO:0000256" key="4">
    <source>
        <dbReference type="ARBA" id="ARBA00023163"/>
    </source>
</evidence>
<feature type="domain" description="HTH tetR-type" evidence="6">
    <location>
        <begin position="4"/>
        <end position="64"/>
    </location>
</feature>
<sequence>MPVAERRQALLDAATTVIARDGVRAASTRAIVREAGMSLASFHYAFESHTELMRHVVERVLVDEVHSVTEVLAGAAELTDGQVTLPELLGAALDGFVAAVEADPAREQAILELHQYALREPELADLVRAEYEAYDEAAAGVLTAAAAATGTRWTRPVEELARYVVTLTDGLTTSWLSFRDPERISAAREYAVAGILQFSEPDPDA</sequence>
<reference evidence="7 8" key="1">
    <citation type="submission" date="2019-10" db="EMBL/GenBank/DDBJ databases">
        <title>Genome sequence of Luteimicrobium xylanilyticum HY-24.</title>
        <authorList>
            <person name="Kim D.Y."/>
            <person name="Park H.-Y."/>
        </authorList>
    </citation>
    <scope>NUCLEOTIDE SEQUENCE [LARGE SCALE GENOMIC DNA]</scope>
    <source>
        <strain evidence="7 8">HY-24</strain>
    </source>
</reference>